<comment type="caution">
    <text evidence="4">The sequence shown here is derived from an EMBL/GenBank/DDBJ whole genome shotgun (WGS) entry which is preliminary data.</text>
</comment>
<evidence type="ECO:0000313" key="5">
    <source>
        <dbReference type="Proteomes" id="UP001429564"/>
    </source>
</evidence>
<keyword evidence="2" id="KW-0804">Transcription</keyword>
<feature type="domain" description="HTH araC/xylS-type" evidence="3">
    <location>
        <begin position="215"/>
        <end position="313"/>
    </location>
</feature>
<keyword evidence="1" id="KW-0805">Transcription regulation</keyword>
<reference evidence="4 5" key="1">
    <citation type="submission" date="2018-05" db="EMBL/GenBank/DDBJ databases">
        <authorList>
            <person name="Zhang Y.-J."/>
        </authorList>
    </citation>
    <scope>NUCLEOTIDE SEQUENCE [LARGE SCALE GENOMIC DNA]</scope>
    <source>
        <strain evidence="4 5">CY04</strain>
    </source>
</reference>
<dbReference type="SUPFAM" id="SSF52317">
    <property type="entry name" value="Class I glutamine amidotransferase-like"/>
    <property type="match status" value="1"/>
</dbReference>
<dbReference type="InterPro" id="IPR052158">
    <property type="entry name" value="INH-QAR"/>
</dbReference>
<dbReference type="Proteomes" id="UP001429564">
    <property type="component" value="Unassembled WGS sequence"/>
</dbReference>
<name>A0ABX0W971_9RHOB</name>
<dbReference type="Gene3D" id="1.10.10.60">
    <property type="entry name" value="Homeodomain-like"/>
    <property type="match status" value="1"/>
</dbReference>
<organism evidence="4 5">
    <name type="scientific">Parasedimentitalea denitrificans</name>
    <dbReference type="NCBI Taxonomy" id="2211118"/>
    <lineage>
        <taxon>Bacteria</taxon>
        <taxon>Pseudomonadati</taxon>
        <taxon>Pseudomonadota</taxon>
        <taxon>Alphaproteobacteria</taxon>
        <taxon>Rhodobacterales</taxon>
        <taxon>Paracoccaceae</taxon>
        <taxon>Parasedimentitalea</taxon>
    </lineage>
</organism>
<dbReference type="PANTHER" id="PTHR43130:SF3">
    <property type="entry name" value="HTH-TYPE TRANSCRIPTIONAL REGULATOR RV1931C"/>
    <property type="match status" value="1"/>
</dbReference>
<evidence type="ECO:0000313" key="4">
    <source>
        <dbReference type="EMBL" id="NIZ62199.1"/>
    </source>
</evidence>
<dbReference type="EMBL" id="QHLQ01000015">
    <property type="protein sequence ID" value="NIZ62199.1"/>
    <property type="molecule type" value="Genomic_DNA"/>
</dbReference>
<evidence type="ECO:0000256" key="1">
    <source>
        <dbReference type="ARBA" id="ARBA00023015"/>
    </source>
</evidence>
<evidence type="ECO:0000259" key="3">
    <source>
        <dbReference type="PROSITE" id="PS01124"/>
    </source>
</evidence>
<sequence>MQSSPKIDAETQNFDILLFDNFSNHCLANTVEPLRAANTLSRAPLYRWRFLTMDGAAVASSSGMQVAPHGPLSEGQGTALMIMPSYGFRGLGGWDITRGLRAAASRYTYLAGLDTGSWLLASAGLLDGYRATIHWEELVGFAEAFPNVDAQRERFVIDRDRITCSGAMAAFDLIMHLISETHDPLLSVAVAQLFMTRDSARSHSSFSRTTGRTVDRAISVMQEHLEHPLTVRDIAQQVGCTQRTLEQRMRVEMNATPQAVYRRLRLILVRKLVSDTDLKVTEIAARCGYENASAMTRAFKAEYGQTPRQLRSQSHA</sequence>
<dbReference type="InterPro" id="IPR018060">
    <property type="entry name" value="HTH_AraC"/>
</dbReference>
<dbReference type="SMART" id="SM00342">
    <property type="entry name" value="HTH_ARAC"/>
    <property type="match status" value="1"/>
</dbReference>
<keyword evidence="5" id="KW-1185">Reference proteome</keyword>
<dbReference type="RefSeq" id="WP_167684831.1">
    <property type="nucleotide sequence ID" value="NZ_QHLQ01000015.1"/>
</dbReference>
<protein>
    <submittedName>
        <fullName evidence="4">AraC family transcriptional regulator</fullName>
    </submittedName>
</protein>
<dbReference type="CDD" id="cd03136">
    <property type="entry name" value="GATase1_AraC_ArgR_like"/>
    <property type="match status" value="1"/>
</dbReference>
<dbReference type="InterPro" id="IPR029062">
    <property type="entry name" value="Class_I_gatase-like"/>
</dbReference>
<proteinExistence type="predicted"/>
<dbReference type="SUPFAM" id="SSF46689">
    <property type="entry name" value="Homeodomain-like"/>
    <property type="match status" value="2"/>
</dbReference>
<accession>A0ABX0W971</accession>
<dbReference type="Pfam" id="PF12833">
    <property type="entry name" value="HTH_18"/>
    <property type="match status" value="1"/>
</dbReference>
<dbReference type="Gene3D" id="3.40.50.880">
    <property type="match status" value="1"/>
</dbReference>
<dbReference type="InterPro" id="IPR009057">
    <property type="entry name" value="Homeodomain-like_sf"/>
</dbReference>
<dbReference type="PANTHER" id="PTHR43130">
    <property type="entry name" value="ARAC-FAMILY TRANSCRIPTIONAL REGULATOR"/>
    <property type="match status" value="1"/>
</dbReference>
<evidence type="ECO:0000256" key="2">
    <source>
        <dbReference type="ARBA" id="ARBA00023163"/>
    </source>
</evidence>
<gene>
    <name evidence="4" type="ORF">DL239_14565</name>
</gene>
<dbReference type="PROSITE" id="PS01124">
    <property type="entry name" value="HTH_ARAC_FAMILY_2"/>
    <property type="match status" value="1"/>
</dbReference>